<dbReference type="SUPFAM" id="SSF46785">
    <property type="entry name" value="Winged helix' DNA-binding domain"/>
    <property type="match status" value="1"/>
</dbReference>
<name>A0ABV3ZZV6_9BURK</name>
<dbReference type="PANTHER" id="PTHR30432">
    <property type="entry name" value="TRANSCRIPTIONAL REGULATOR MODE"/>
    <property type="match status" value="1"/>
</dbReference>
<dbReference type="InterPro" id="IPR051815">
    <property type="entry name" value="Molybdate_resp_trans_reg"/>
</dbReference>
<dbReference type="PANTHER" id="PTHR30432:SF1">
    <property type="entry name" value="DNA-BINDING TRANSCRIPTIONAL DUAL REGULATOR MODE"/>
    <property type="match status" value="1"/>
</dbReference>
<proteinExistence type="predicted"/>
<dbReference type="RefSeq" id="WP_369340147.1">
    <property type="nucleotide sequence ID" value="NZ_JBFYGN010000029.1"/>
</dbReference>
<dbReference type="Gene3D" id="1.10.10.10">
    <property type="entry name" value="Winged helix-like DNA-binding domain superfamily/Winged helix DNA-binding domain"/>
    <property type="match status" value="1"/>
</dbReference>
<comment type="caution">
    <text evidence="1">The sequence shown here is derived from an EMBL/GenBank/DDBJ whole genome shotgun (WGS) entry which is preliminary data.</text>
</comment>
<dbReference type="InterPro" id="IPR036390">
    <property type="entry name" value="WH_DNA-bd_sf"/>
</dbReference>
<accession>A0ABV3ZZV6</accession>
<sequence length="111" mass="11723">MRVMTGDVIAIGPGKIDLLEAIEATKSISGAAKSMGMSYRRAWLLVDEINRTLSAPAVTTATGGARGGGTDLTETGRTVVALYRRIELRAMQACQADIDKLVALVQDACEP</sequence>
<keyword evidence="2" id="KW-1185">Reference proteome</keyword>
<gene>
    <name evidence="1" type="ORF">AB6724_19000</name>
</gene>
<dbReference type="Proteomes" id="UP001561046">
    <property type="component" value="Unassembled WGS sequence"/>
</dbReference>
<dbReference type="EMBL" id="JBFYGN010000029">
    <property type="protein sequence ID" value="MEX8194925.1"/>
    <property type="molecule type" value="Genomic_DNA"/>
</dbReference>
<evidence type="ECO:0000313" key="1">
    <source>
        <dbReference type="EMBL" id="MEX8194925.1"/>
    </source>
</evidence>
<organism evidence="1 2">
    <name type="scientific">Comamonas guangdongensis</name>
    <dbReference type="NCBI Taxonomy" id="510515"/>
    <lineage>
        <taxon>Bacteria</taxon>
        <taxon>Pseudomonadati</taxon>
        <taxon>Pseudomonadota</taxon>
        <taxon>Betaproteobacteria</taxon>
        <taxon>Burkholderiales</taxon>
        <taxon>Comamonadaceae</taxon>
        <taxon>Comamonas</taxon>
    </lineage>
</organism>
<reference evidence="1 2" key="1">
    <citation type="journal article" date="2013" name="Int. J. Syst. Evol. Microbiol.">
        <title>Comamonas guangdongensis sp. nov., isolated from subterranean forest sediment, and emended description of the genus Comamonas.</title>
        <authorList>
            <person name="Zhang J."/>
            <person name="Wang Y."/>
            <person name="Zhou S."/>
            <person name="Wu C."/>
            <person name="He J."/>
            <person name="Li F."/>
        </authorList>
    </citation>
    <scope>NUCLEOTIDE SEQUENCE [LARGE SCALE GENOMIC DNA]</scope>
    <source>
        <strain evidence="1 2">CCTCC AB2011133</strain>
    </source>
</reference>
<dbReference type="InterPro" id="IPR036388">
    <property type="entry name" value="WH-like_DNA-bd_sf"/>
</dbReference>
<evidence type="ECO:0000313" key="2">
    <source>
        <dbReference type="Proteomes" id="UP001561046"/>
    </source>
</evidence>
<protein>
    <submittedName>
        <fullName evidence="1">Winged helix-turn-helix domain-containing protein</fullName>
    </submittedName>
</protein>